<dbReference type="STRING" id="1798392.A3A79_00225"/>
<name>A0A1F6AG32_9BACT</name>
<evidence type="ECO:0000313" key="1">
    <source>
        <dbReference type="EMBL" id="OGG23625.1"/>
    </source>
</evidence>
<dbReference type="Gene3D" id="3.20.20.80">
    <property type="entry name" value="Glycosidases"/>
    <property type="match status" value="1"/>
</dbReference>
<dbReference type="Proteomes" id="UP000178759">
    <property type="component" value="Unassembled WGS sequence"/>
</dbReference>
<dbReference type="SUPFAM" id="SSF51445">
    <property type="entry name" value="(Trans)glycosidases"/>
    <property type="match status" value="1"/>
</dbReference>
<accession>A0A1F6AG32</accession>
<protein>
    <submittedName>
        <fullName evidence="1">Uncharacterized protein</fullName>
    </submittedName>
</protein>
<dbReference type="EMBL" id="MFJV01000001">
    <property type="protein sequence ID" value="OGG23625.1"/>
    <property type="molecule type" value="Genomic_DNA"/>
</dbReference>
<dbReference type="PROSITE" id="PS00018">
    <property type="entry name" value="EF_HAND_1"/>
    <property type="match status" value="1"/>
</dbReference>
<evidence type="ECO:0000313" key="2">
    <source>
        <dbReference type="Proteomes" id="UP000178759"/>
    </source>
</evidence>
<dbReference type="InterPro" id="IPR017853">
    <property type="entry name" value="GH"/>
</dbReference>
<comment type="caution">
    <text evidence="1">The sequence shown here is derived from an EMBL/GenBank/DDBJ whole genome shotgun (WGS) entry which is preliminary data.</text>
</comment>
<gene>
    <name evidence="1" type="ORF">A3A79_00225</name>
</gene>
<organism evidence="1 2">
    <name type="scientific">Candidatus Gottesmanbacteria bacterium RIFCSPLOWO2_01_FULL_43_11b</name>
    <dbReference type="NCBI Taxonomy" id="1798392"/>
    <lineage>
        <taxon>Bacteria</taxon>
        <taxon>Candidatus Gottesmaniibacteriota</taxon>
    </lineage>
</organism>
<reference evidence="1 2" key="1">
    <citation type="journal article" date="2016" name="Nat. Commun.">
        <title>Thousands of microbial genomes shed light on interconnected biogeochemical processes in an aquifer system.</title>
        <authorList>
            <person name="Anantharaman K."/>
            <person name="Brown C.T."/>
            <person name="Hug L.A."/>
            <person name="Sharon I."/>
            <person name="Castelle C.J."/>
            <person name="Probst A.J."/>
            <person name="Thomas B.C."/>
            <person name="Singh A."/>
            <person name="Wilkins M.J."/>
            <person name="Karaoz U."/>
            <person name="Brodie E.L."/>
            <person name="Williams K.H."/>
            <person name="Hubbard S.S."/>
            <person name="Banfield J.F."/>
        </authorList>
    </citation>
    <scope>NUCLEOTIDE SEQUENCE [LARGE SCALE GENOMIC DNA]</scope>
</reference>
<proteinExistence type="predicted"/>
<dbReference type="InterPro" id="IPR018247">
    <property type="entry name" value="EF_Hand_1_Ca_BS"/>
</dbReference>
<dbReference type="AlphaFoldDB" id="A0A1F6AG32"/>
<sequence length="574" mass="64227">MLYSPEAKSRLWRTIELHPREWHNYNMIILILSFFLLLFPASVQAKYDPRTVPNNKFGIHVADVNDIADTAALVNSSGGDWGYVTIVMQNNDRDFGKWHNIFNQMRRLHLIPIIRLATHPQGNYWTKPQIVDANITAQFLDSLNWPIENRYVVLFNEPNHAKEWGNEINPEGYAEVFVTYAQALKSVSDDFFILPAGFDSSAANTSDTLDAEEFIKRMVVAKPEILDLLDGWTSHSYPNPGFSGSPLARGKGTIRSYLWELDFIGKNLPVFVTETGWVNTVANNLRTAASSVWQDPAIVAVTPFVFSYQGEPFDNFSWKKLGVNEFYPHYFEYQGLSKVKGTPKQRHSFIVGTSLIPDILVSSSHYNLELTIQNTGQAIVGTKEGYSVTLTAPVDFEIILDSIPSFEPGETAAIKAKLTTPKTIGENKVKLSFIRGNETYTIEEKTVTIVPPPSLSVEAKLGWRRVSNASDVTVLVYESDTIIHKFTGLSIDNGILSVDGLTDIIPGNSYRVVVLVPYYLPRQTVAILKGDITTLSFRRFLPLDINGDGALTISDIVLLITSRPADILPRFFGP</sequence>